<dbReference type="PRINTS" id="PR00081">
    <property type="entry name" value="GDHRDH"/>
</dbReference>
<dbReference type="Proteomes" id="UP001432062">
    <property type="component" value="Chromosome"/>
</dbReference>
<evidence type="ECO:0000256" key="1">
    <source>
        <dbReference type="ARBA" id="ARBA00006484"/>
    </source>
</evidence>
<dbReference type="GO" id="GO:0047936">
    <property type="term" value="F:glucose 1-dehydrogenase [NAD(P)+] activity"/>
    <property type="evidence" value="ECO:0007669"/>
    <property type="project" value="UniProtKB-EC"/>
</dbReference>
<sequence length="261" mass="26327">MTDLTGKVALITGAARGQGEQEARLFAAAGARVVLTDVLESEGQAVAESIGDSARFVRHDVSSATDWAAAVDTAVTEFGSIDVLVNNAAIYTAKPLVETSAAELERILRINLIGSFLGIQAVVDPMRAAGGSIVNISSQAGLQGLMGHSAYGASKWALRGLTKTAALELGPLGIRVNSVHPGPIATPMIGHLGLNTGPGSFPSLPLGRVGLPSEVADLVAFLASDAAAFITGAELAVDGGLSAGQFIPPDALPPVGAAGEE</sequence>
<accession>A0ABZ1YT55</accession>
<dbReference type="InterPro" id="IPR036291">
    <property type="entry name" value="NAD(P)-bd_dom_sf"/>
</dbReference>
<dbReference type="EMBL" id="CP109441">
    <property type="protein sequence ID" value="WUV45067.1"/>
    <property type="molecule type" value="Genomic_DNA"/>
</dbReference>
<evidence type="ECO:0000256" key="2">
    <source>
        <dbReference type="ARBA" id="ARBA00023002"/>
    </source>
</evidence>
<evidence type="ECO:0000313" key="3">
    <source>
        <dbReference type="EMBL" id="WUV45067.1"/>
    </source>
</evidence>
<dbReference type="PRINTS" id="PR00080">
    <property type="entry name" value="SDRFAMILY"/>
</dbReference>
<dbReference type="RefSeq" id="WP_329408378.1">
    <property type="nucleotide sequence ID" value="NZ_CP109441.1"/>
</dbReference>
<evidence type="ECO:0000313" key="4">
    <source>
        <dbReference type="Proteomes" id="UP001432062"/>
    </source>
</evidence>
<dbReference type="Gene3D" id="3.40.50.720">
    <property type="entry name" value="NAD(P)-binding Rossmann-like Domain"/>
    <property type="match status" value="1"/>
</dbReference>
<dbReference type="SUPFAM" id="SSF51735">
    <property type="entry name" value="NAD(P)-binding Rossmann-fold domains"/>
    <property type="match status" value="1"/>
</dbReference>
<keyword evidence="2 3" id="KW-0560">Oxidoreductase</keyword>
<dbReference type="EC" id="1.1.1.47" evidence="3"/>
<proteinExistence type="inferred from homology"/>
<dbReference type="InterPro" id="IPR002347">
    <property type="entry name" value="SDR_fam"/>
</dbReference>
<dbReference type="PROSITE" id="PS00061">
    <property type="entry name" value="ADH_SHORT"/>
    <property type="match status" value="1"/>
</dbReference>
<dbReference type="Pfam" id="PF13561">
    <property type="entry name" value="adh_short_C2"/>
    <property type="match status" value="1"/>
</dbReference>
<dbReference type="PANTHER" id="PTHR24321:SF8">
    <property type="entry name" value="ESTRADIOL 17-BETA-DEHYDROGENASE 8-RELATED"/>
    <property type="match status" value="1"/>
</dbReference>
<comment type="similarity">
    <text evidence="1">Belongs to the short-chain dehydrogenases/reductases (SDR) family.</text>
</comment>
<dbReference type="NCBIfam" id="NF005559">
    <property type="entry name" value="PRK07231.1"/>
    <property type="match status" value="1"/>
</dbReference>
<protein>
    <submittedName>
        <fullName evidence="3">Glucose 1-dehydrogenase</fullName>
        <ecNumber evidence="3">1.1.1.47</ecNumber>
    </submittedName>
</protein>
<organism evidence="3 4">
    <name type="scientific">Nocardia vinacea</name>
    <dbReference type="NCBI Taxonomy" id="96468"/>
    <lineage>
        <taxon>Bacteria</taxon>
        <taxon>Bacillati</taxon>
        <taxon>Actinomycetota</taxon>
        <taxon>Actinomycetes</taxon>
        <taxon>Mycobacteriales</taxon>
        <taxon>Nocardiaceae</taxon>
        <taxon>Nocardia</taxon>
    </lineage>
</organism>
<dbReference type="InterPro" id="IPR020904">
    <property type="entry name" value="Sc_DH/Rdtase_CS"/>
</dbReference>
<dbReference type="PANTHER" id="PTHR24321">
    <property type="entry name" value="DEHYDROGENASES, SHORT CHAIN"/>
    <property type="match status" value="1"/>
</dbReference>
<gene>
    <name evidence="3" type="ORF">OG563_39050</name>
</gene>
<keyword evidence="4" id="KW-1185">Reference proteome</keyword>
<name>A0ABZ1YT55_9NOCA</name>
<reference evidence="3" key="1">
    <citation type="submission" date="2022-10" db="EMBL/GenBank/DDBJ databases">
        <title>The complete genomes of actinobacterial strains from the NBC collection.</title>
        <authorList>
            <person name="Joergensen T.S."/>
            <person name="Alvarez Arevalo M."/>
            <person name="Sterndorff E.B."/>
            <person name="Faurdal D."/>
            <person name="Vuksanovic O."/>
            <person name="Mourched A.-S."/>
            <person name="Charusanti P."/>
            <person name="Shaw S."/>
            <person name="Blin K."/>
            <person name="Weber T."/>
        </authorList>
    </citation>
    <scope>NUCLEOTIDE SEQUENCE</scope>
    <source>
        <strain evidence="3">NBC_01482</strain>
    </source>
</reference>